<dbReference type="Pfam" id="PF13549">
    <property type="entry name" value="ATP-grasp_5"/>
    <property type="match status" value="1"/>
</dbReference>
<evidence type="ECO:0000256" key="3">
    <source>
        <dbReference type="ARBA" id="ARBA00022840"/>
    </source>
</evidence>
<dbReference type="FunFam" id="3.30.1490.20:FF:000020">
    <property type="entry name" value="Protein lysine acetyltransferase"/>
    <property type="match status" value="1"/>
</dbReference>
<dbReference type="GO" id="GO:0005524">
    <property type="term" value="F:ATP binding"/>
    <property type="evidence" value="ECO:0007669"/>
    <property type="project" value="UniProtKB-UniRule"/>
</dbReference>
<dbReference type="InterPro" id="IPR016102">
    <property type="entry name" value="Succinyl-CoA_synth-like"/>
</dbReference>
<keyword evidence="3 5" id="KW-0067">ATP-binding</keyword>
<dbReference type="SUPFAM" id="SSF51735">
    <property type="entry name" value="NAD(P)-binding Rossmann-fold domains"/>
    <property type="match status" value="1"/>
</dbReference>
<gene>
    <name evidence="7" type="ORF">FHP08_02800</name>
</gene>
<dbReference type="InterPro" id="IPR003781">
    <property type="entry name" value="CoA-bd"/>
</dbReference>
<dbReference type="Gene3D" id="3.40.50.261">
    <property type="entry name" value="Succinyl-CoA synthetase domains"/>
    <property type="match status" value="2"/>
</dbReference>
<reference evidence="7 8" key="1">
    <citation type="submission" date="2019-06" db="EMBL/GenBank/DDBJ databases">
        <title>Quisquiliibacterium sp. nov., isolated from a maize field.</title>
        <authorList>
            <person name="Lin S.-Y."/>
            <person name="Tsai C.-F."/>
            <person name="Young C.-C."/>
        </authorList>
    </citation>
    <scope>NUCLEOTIDE SEQUENCE [LARGE SCALE GENOMIC DNA]</scope>
    <source>
        <strain evidence="7 8">CC-CFT501</strain>
    </source>
</reference>
<evidence type="ECO:0000259" key="6">
    <source>
        <dbReference type="PROSITE" id="PS50975"/>
    </source>
</evidence>
<dbReference type="PANTHER" id="PTHR43334">
    <property type="entry name" value="ACETATE--COA LIGASE [ADP-FORMING]"/>
    <property type="match status" value="1"/>
</dbReference>
<dbReference type="Pfam" id="PF13607">
    <property type="entry name" value="Succ_CoA_lig"/>
    <property type="match status" value="1"/>
</dbReference>
<dbReference type="SUPFAM" id="SSF52210">
    <property type="entry name" value="Succinyl-CoA synthetase domains"/>
    <property type="match status" value="2"/>
</dbReference>
<comment type="similarity">
    <text evidence="4">In the N-terminal section; belongs to the acetate CoA ligase alpha subunit family.</text>
</comment>
<dbReference type="InterPro" id="IPR013815">
    <property type="entry name" value="ATP_grasp_subdomain_1"/>
</dbReference>
<dbReference type="Proteomes" id="UP000321548">
    <property type="component" value="Unassembled WGS sequence"/>
</dbReference>
<organism evidence="7 8">
    <name type="scientific">Zeimonas arvi</name>
    <dbReference type="NCBI Taxonomy" id="2498847"/>
    <lineage>
        <taxon>Bacteria</taxon>
        <taxon>Pseudomonadati</taxon>
        <taxon>Pseudomonadota</taxon>
        <taxon>Betaproteobacteria</taxon>
        <taxon>Burkholderiales</taxon>
        <taxon>Burkholderiaceae</taxon>
        <taxon>Zeimonas</taxon>
    </lineage>
</organism>
<keyword evidence="1 7" id="KW-0436">Ligase</keyword>
<dbReference type="GO" id="GO:0046872">
    <property type="term" value="F:metal ion binding"/>
    <property type="evidence" value="ECO:0007669"/>
    <property type="project" value="InterPro"/>
</dbReference>
<dbReference type="InterPro" id="IPR036291">
    <property type="entry name" value="NAD(P)-bd_dom_sf"/>
</dbReference>
<dbReference type="EMBL" id="VDUY01000001">
    <property type="protein sequence ID" value="TXL68626.1"/>
    <property type="molecule type" value="Genomic_DNA"/>
</dbReference>
<dbReference type="PROSITE" id="PS50975">
    <property type="entry name" value="ATP_GRASP"/>
    <property type="match status" value="1"/>
</dbReference>
<dbReference type="InterPro" id="IPR051538">
    <property type="entry name" value="Acyl-CoA_Synth/Transferase"/>
</dbReference>
<dbReference type="Gene3D" id="3.40.50.720">
    <property type="entry name" value="NAD(P)-binding Rossmann-like Domain"/>
    <property type="match status" value="1"/>
</dbReference>
<dbReference type="InterPro" id="IPR032875">
    <property type="entry name" value="Succ_CoA_lig_flav_dom"/>
</dbReference>
<dbReference type="InterPro" id="IPR011761">
    <property type="entry name" value="ATP-grasp"/>
</dbReference>
<dbReference type="GO" id="GO:0016874">
    <property type="term" value="F:ligase activity"/>
    <property type="evidence" value="ECO:0007669"/>
    <property type="project" value="UniProtKB-KW"/>
</dbReference>
<keyword evidence="2 5" id="KW-0547">Nucleotide-binding</keyword>
<dbReference type="PANTHER" id="PTHR43334:SF1">
    <property type="entry name" value="3-HYDROXYPROPIONATE--COA LIGASE [ADP-FORMING]"/>
    <property type="match status" value="1"/>
</dbReference>
<protein>
    <submittedName>
        <fullName evidence="7">Acetate--CoA ligase family protein</fullName>
    </submittedName>
</protein>
<dbReference type="Gene3D" id="3.30.470.20">
    <property type="entry name" value="ATP-grasp fold, B domain"/>
    <property type="match status" value="1"/>
</dbReference>
<dbReference type="SMART" id="SM00881">
    <property type="entry name" value="CoA_binding"/>
    <property type="match status" value="1"/>
</dbReference>
<evidence type="ECO:0000256" key="1">
    <source>
        <dbReference type="ARBA" id="ARBA00022598"/>
    </source>
</evidence>
<keyword evidence="8" id="KW-1185">Reference proteome</keyword>
<dbReference type="Gene3D" id="3.30.1490.20">
    <property type="entry name" value="ATP-grasp fold, A domain"/>
    <property type="match status" value="1"/>
</dbReference>
<dbReference type="OrthoDB" id="9807426at2"/>
<evidence type="ECO:0000313" key="8">
    <source>
        <dbReference type="Proteomes" id="UP000321548"/>
    </source>
</evidence>
<sequence length="721" mass="75722">MSGTMNRGLYRHSDLRRLVAPASIAIVGASAREGSFGLRLLRNLGNYLGRLHLVNSRYERIEGLPCHPSLSALPEVPDCVVVAAPREQVEAVIEECGRLGVGGVIVFASGFAETGKPDRAAEQARIVEIARNAGVRLVGPNCLGVLNYSLGAIVTFAATAVIDAPRPLSIGLVSQSGALGFAFGQAIEHGVSFSHVLTAGNSADVDVADFIAYLAEDDACTAIACLFEGMAEPMRLIEAAGIARRHGKPVIVYKIATGEQGAAAALSHTGSLAGSNRTYRAAFEHAGIVLVEDFNALVETASFFAKAPRPVASGVAVASTSGGAAIMAADEAESRGIELPQPAEACRAVLADAIPEFGSARNPCDITAQVISDPMSFRRVAEALMADSAYGTLVVPFAYAYDIATPRIGVLDELARRHGKIACIVWLTQWIEGPGSTIAEQSDRVALFRSMGACFEALKKWHGWSQRAAARDPASAALVAPEVSASVGRSLDAAQAEVMTEGQAKAVLAAYGIPMVQDRLAASADEAIAAAREIGFPVVMKVESIDIPHKTEAGVVRLALADENAVRAAHAEIVANALRVTHADAIRGVLVQPMVGAGVEVFVGARVDPLFGPTVVVGLGGIMVELMRDTAVSLAPLAHDEALRMLRGLKSARLLQGFRGSEPVDLDKLADIVCRVAQFASDHRSRITELDLNPLICSKDRIVGVDALIGLRTRAERPTSP</sequence>
<evidence type="ECO:0000256" key="2">
    <source>
        <dbReference type="ARBA" id="ARBA00022741"/>
    </source>
</evidence>
<proteinExistence type="inferred from homology"/>
<dbReference type="Pfam" id="PF13380">
    <property type="entry name" value="CoA_binding_2"/>
    <property type="match status" value="1"/>
</dbReference>
<dbReference type="AlphaFoldDB" id="A0A5C8P4P0"/>
<name>A0A5C8P4P0_9BURK</name>
<dbReference type="SUPFAM" id="SSF56059">
    <property type="entry name" value="Glutathione synthetase ATP-binding domain-like"/>
    <property type="match status" value="1"/>
</dbReference>
<evidence type="ECO:0000313" key="7">
    <source>
        <dbReference type="EMBL" id="TXL68626.1"/>
    </source>
</evidence>
<evidence type="ECO:0000256" key="4">
    <source>
        <dbReference type="ARBA" id="ARBA00060888"/>
    </source>
</evidence>
<evidence type="ECO:0000256" key="5">
    <source>
        <dbReference type="PROSITE-ProRule" id="PRU00409"/>
    </source>
</evidence>
<comment type="caution">
    <text evidence="7">The sequence shown here is derived from an EMBL/GenBank/DDBJ whole genome shotgun (WGS) entry which is preliminary data.</text>
</comment>
<feature type="domain" description="ATP-grasp" evidence="6">
    <location>
        <begin position="505"/>
        <end position="541"/>
    </location>
</feature>
<accession>A0A5C8P4P0</accession>